<sequence>MSITNLVVVGVTGRLPAVGRMLRRQPFSELSAVIGAESSGIKRRTAAGPP</sequence>
<dbReference type="RefSeq" id="WP_215376157.1">
    <property type="nucleotide sequence ID" value="NZ_JAGTIS010000007.1"/>
</dbReference>
<keyword evidence="2" id="KW-1185">Reference proteome</keyword>
<evidence type="ECO:0000313" key="2">
    <source>
        <dbReference type="Proteomes" id="UP001519667"/>
    </source>
</evidence>
<name>A0ABS5XIC4_9GAMM</name>
<gene>
    <name evidence="1" type="ORF">J7302_15075</name>
</gene>
<comment type="caution">
    <text evidence="1">The sequence shown here is derived from an EMBL/GenBank/DDBJ whole genome shotgun (WGS) entry which is preliminary data.</text>
</comment>
<proteinExistence type="predicted"/>
<accession>A0ABS5XIC4</accession>
<protein>
    <submittedName>
        <fullName evidence="1">Uncharacterized protein</fullName>
    </submittedName>
</protein>
<dbReference type="Proteomes" id="UP001519667">
    <property type="component" value="Unassembled WGS sequence"/>
</dbReference>
<dbReference type="EMBL" id="JAGTIS010000007">
    <property type="protein sequence ID" value="MBT8767437.1"/>
    <property type="molecule type" value="Genomic_DNA"/>
</dbReference>
<organism evidence="1 2">
    <name type="scientific">Metapseudomonas boanensis</name>
    <dbReference type="NCBI Taxonomy" id="2822138"/>
    <lineage>
        <taxon>Bacteria</taxon>
        <taxon>Pseudomonadati</taxon>
        <taxon>Pseudomonadota</taxon>
        <taxon>Gammaproteobacteria</taxon>
        <taxon>Pseudomonadales</taxon>
        <taxon>Pseudomonadaceae</taxon>
        <taxon>Metapseudomonas</taxon>
    </lineage>
</organism>
<reference evidence="1 2" key="1">
    <citation type="submission" date="2021-04" db="EMBL/GenBank/DDBJ databases">
        <title>Pseudomonas boanensis sp. nov., a bacterium isolated from river water used for household purposes in Boane District, Mozambique.</title>
        <authorList>
            <person name="Nicklasson M."/>
            <person name="Martin-Rodriguez A.J."/>
            <person name="Thorell K."/>
            <person name="Neves L."/>
            <person name="Mussagy A."/>
            <person name="Rydberg H.A."/>
            <person name="Hernroth B."/>
            <person name="Svensson-Stadler L."/>
            <person name="Sjoling A."/>
        </authorList>
    </citation>
    <scope>NUCLEOTIDE SEQUENCE [LARGE SCALE GENOMIC DNA]</scope>
    <source>
        <strain evidence="1 2">DB1</strain>
    </source>
</reference>
<evidence type="ECO:0000313" key="1">
    <source>
        <dbReference type="EMBL" id="MBT8767437.1"/>
    </source>
</evidence>